<dbReference type="OrthoDB" id="7614910at2"/>
<protein>
    <recommendedName>
        <fullName evidence="1">ER-bound oxygenase mpaB/mpaB'/Rubber oxygenase catalytic domain-containing protein</fullName>
    </recommendedName>
</protein>
<proteinExistence type="predicted"/>
<sequence>MIVGSAFGPAAGAPSRFLADPKWARAAAAPLAPFIRGTSEPTRDELEVIARGLRAEDEQGRVLAEAIRRGEVTFAQFWQVLAQQHSDEDIPTPLAEFFRHVEQRPDWVDDARLQEGARVMRQFGPNLVDVLNGALLSGYRSSADAELLARTGRLTKDPVRRLGETMKWVIECVRDGGLDRDRQGWQLTVHVRAMHALVNHRFRTRGGWDEDVHGLPINQADQGATLGLHCTYYLLGARMLGMPVTRAQGDAVMHLWRYIGWLMGVADYWLPLSEQDGRRKFYHLSLTAPPPSDNSRLLAGALDRSRKELTFPRFQALRRRWELAKFRSLSRVLAGGSAMRELGLPFALPWYHVLRIPVNLVKHGLVARVPGGRAWLLRRGERQLDRLLSYHFGDKRAAVARHEDA</sequence>
<dbReference type="EMBL" id="FWXV01000014">
    <property type="protein sequence ID" value="SMD26370.1"/>
    <property type="molecule type" value="Genomic_DNA"/>
</dbReference>
<dbReference type="InterPro" id="IPR037473">
    <property type="entry name" value="Lcp-like"/>
</dbReference>
<evidence type="ECO:0000259" key="1">
    <source>
        <dbReference type="Pfam" id="PF09995"/>
    </source>
</evidence>
<organism evidence="2 3">
    <name type="scientific">Kibdelosporangium aridum</name>
    <dbReference type="NCBI Taxonomy" id="2030"/>
    <lineage>
        <taxon>Bacteria</taxon>
        <taxon>Bacillati</taxon>
        <taxon>Actinomycetota</taxon>
        <taxon>Actinomycetes</taxon>
        <taxon>Pseudonocardiales</taxon>
        <taxon>Pseudonocardiaceae</taxon>
        <taxon>Kibdelosporangium</taxon>
    </lineage>
</organism>
<keyword evidence="3" id="KW-1185">Reference proteome</keyword>
<dbReference type="AlphaFoldDB" id="A0A1Y5Y933"/>
<reference evidence="2 3" key="1">
    <citation type="submission" date="2017-04" db="EMBL/GenBank/DDBJ databases">
        <authorList>
            <person name="Afonso C.L."/>
            <person name="Miller P.J."/>
            <person name="Scott M.A."/>
            <person name="Spackman E."/>
            <person name="Goraichik I."/>
            <person name="Dimitrov K.M."/>
            <person name="Suarez D.L."/>
            <person name="Swayne D.E."/>
        </authorList>
    </citation>
    <scope>NUCLEOTIDE SEQUENCE [LARGE SCALE GENOMIC DNA]</scope>
    <source>
        <strain evidence="2 3">DSM 43828</strain>
    </source>
</reference>
<dbReference type="Proteomes" id="UP000192674">
    <property type="component" value="Unassembled WGS sequence"/>
</dbReference>
<dbReference type="PANTHER" id="PTHR37539:SF1">
    <property type="entry name" value="ER-BOUND OXYGENASE MPAB_MPAB'_RUBBER OXYGENASE CATALYTIC DOMAIN-CONTAINING PROTEIN"/>
    <property type="match status" value="1"/>
</dbReference>
<dbReference type="Pfam" id="PF09995">
    <property type="entry name" value="MPAB_Lcp_cat"/>
    <property type="match status" value="1"/>
</dbReference>
<accession>A0A1Y5Y933</accession>
<dbReference type="GO" id="GO:0016491">
    <property type="term" value="F:oxidoreductase activity"/>
    <property type="evidence" value="ECO:0007669"/>
    <property type="project" value="InterPro"/>
</dbReference>
<dbReference type="RefSeq" id="WP_084434125.1">
    <property type="nucleotide sequence ID" value="NZ_FWXV01000014.1"/>
</dbReference>
<gene>
    <name evidence="2" type="ORF">SAMN05661093_09953</name>
</gene>
<feature type="domain" description="ER-bound oxygenase mpaB/mpaB'/Rubber oxygenase catalytic" evidence="1">
    <location>
        <begin position="133"/>
        <end position="350"/>
    </location>
</feature>
<dbReference type="InterPro" id="IPR018713">
    <property type="entry name" value="MPAB/Lcp_cat_dom"/>
</dbReference>
<evidence type="ECO:0000313" key="2">
    <source>
        <dbReference type="EMBL" id="SMD26370.1"/>
    </source>
</evidence>
<dbReference type="PANTHER" id="PTHR37539">
    <property type="entry name" value="SECRETED PROTEIN-RELATED"/>
    <property type="match status" value="1"/>
</dbReference>
<evidence type="ECO:0000313" key="3">
    <source>
        <dbReference type="Proteomes" id="UP000192674"/>
    </source>
</evidence>
<name>A0A1Y5Y933_KIBAR</name>